<sequence length="724" mass="78836">MLVVELIRRTKRVPAPVGPAGDGTTAARQLDAALMDAGFKLSTQLLEHLSGLSPEAVIGAGEQMLTAVRELVGDHVEHNVYFKTFPHGVPDTLTFWLASITEAFAADAATAERVAVKLASFGAVNLLDLPKYGRYQHTYAEMLAVHDELIHSAGDRVTVLHLGGTLDDEAHRVYLQLAATAVPLPPHDMSLLEVLAQQCVNGARPERVPVREVRALINRVRFANGKTVLVDTVTDVLRLACALSGGDVTLETSTRFRSFPRRDRGALLAALDSVAADPAKLGDVNRHARAWVRLAGGLHPEDHADTYPSANAVFAVARGDRTARSFQQRVEEAFGRHDVTGAARLLGAAPGLLLRNLDRLLRAAAQDTEMPILEALIAAAPNVAGRVLLSVREHLVDRTDRDGTKRVFTNRRGRSWVADDNRPPLPRALVAAVCAVIDAEITRRLAGMVEGTLLVDPEILGVALPLSGKTSPRGMGLVPRGSMQRVSGEVLSFFVHWRQSELTTDYDLSTSLLDANFGEVGYLAYTRLRHGGRNGPVHSGDVVEAAGGASEFIDIPLARLKARFIVPQVLLYSGEPFHRAEEAFFGYLTRDRAQKGKPYEARTVRAKSDLAGGGRVAYPVIFLRGDDGTWWAKWLHLYAKGRSGMNTLEGTRPTTGLLARGVVERRYLTFEYLVSLVGKNARVEYYTGQEPTGAVTYLGWDRPDGLPEGTRVITIDNLAEMIPE</sequence>
<reference evidence="1 2" key="2">
    <citation type="submission" date="2019-08" db="EMBL/GenBank/DDBJ databases">
        <title>Amycolatopsis acidicola sp. nov., isolated from peat swamp forest soil.</title>
        <authorList>
            <person name="Srisuk N."/>
        </authorList>
    </citation>
    <scope>NUCLEOTIDE SEQUENCE [LARGE SCALE GENOMIC DNA]</scope>
    <source>
        <strain evidence="1 2">TBRC 6029</strain>
    </source>
</reference>
<gene>
    <name evidence="1" type="ORF">FNH05_34415</name>
</gene>
<dbReference type="EMBL" id="VJWX01000623">
    <property type="protein sequence ID" value="TVT20650.1"/>
    <property type="molecule type" value="Genomic_DNA"/>
</dbReference>
<dbReference type="Proteomes" id="UP000320011">
    <property type="component" value="Unassembled WGS sequence"/>
</dbReference>
<proteinExistence type="predicted"/>
<evidence type="ECO:0000313" key="2">
    <source>
        <dbReference type="Proteomes" id="UP000320011"/>
    </source>
</evidence>
<keyword evidence="2" id="KW-1185">Reference proteome</keyword>
<accession>A0A558A8R1</accession>
<reference evidence="1 2" key="1">
    <citation type="submission" date="2019-07" db="EMBL/GenBank/DDBJ databases">
        <authorList>
            <person name="Duangmal K."/>
            <person name="Teo W.F.A."/>
        </authorList>
    </citation>
    <scope>NUCLEOTIDE SEQUENCE [LARGE SCALE GENOMIC DNA]</scope>
    <source>
        <strain evidence="1 2">TBRC 6029</strain>
    </source>
</reference>
<dbReference type="AlphaFoldDB" id="A0A558A8R1"/>
<evidence type="ECO:0008006" key="3">
    <source>
        <dbReference type="Google" id="ProtNLM"/>
    </source>
</evidence>
<dbReference type="OrthoDB" id="415622at2"/>
<protein>
    <recommendedName>
        <fullName evidence="3">TerD family protein</fullName>
    </recommendedName>
</protein>
<comment type="caution">
    <text evidence="1">The sequence shown here is derived from an EMBL/GenBank/DDBJ whole genome shotgun (WGS) entry which is preliminary data.</text>
</comment>
<dbReference type="RefSeq" id="WP_144593030.1">
    <property type="nucleotide sequence ID" value="NZ_VJWX01000623.1"/>
</dbReference>
<name>A0A558A8R1_9PSEU</name>
<organism evidence="1 2">
    <name type="scientific">Amycolatopsis rhizosphaerae</name>
    <dbReference type="NCBI Taxonomy" id="2053003"/>
    <lineage>
        <taxon>Bacteria</taxon>
        <taxon>Bacillati</taxon>
        <taxon>Actinomycetota</taxon>
        <taxon>Actinomycetes</taxon>
        <taxon>Pseudonocardiales</taxon>
        <taxon>Pseudonocardiaceae</taxon>
        <taxon>Amycolatopsis</taxon>
    </lineage>
</organism>
<evidence type="ECO:0000313" key="1">
    <source>
        <dbReference type="EMBL" id="TVT20650.1"/>
    </source>
</evidence>